<comment type="caution">
    <text evidence="7">The sequence shown here is derived from an EMBL/GenBank/DDBJ whole genome shotgun (WGS) entry which is preliminary data.</text>
</comment>
<proteinExistence type="inferred from homology"/>
<evidence type="ECO:0000256" key="3">
    <source>
        <dbReference type="ARBA" id="ARBA00022692"/>
    </source>
</evidence>
<dbReference type="OrthoDB" id="9792581at2"/>
<feature type="transmembrane region" description="Helical" evidence="6">
    <location>
        <begin position="81"/>
        <end position="101"/>
    </location>
</feature>
<comment type="similarity">
    <text evidence="2 6">Belongs to the 4-toluene sulfonate uptake permease (TSUP) (TC 2.A.102) family.</text>
</comment>
<dbReference type="RefSeq" id="WP_120189231.1">
    <property type="nucleotide sequence ID" value="NZ_MCHY01000008.1"/>
</dbReference>
<comment type="subcellular location">
    <subcellularLocation>
        <location evidence="6">Cell membrane</location>
        <topology evidence="6">Multi-pass membrane protein</topology>
    </subcellularLocation>
    <subcellularLocation>
        <location evidence="1">Membrane</location>
        <topology evidence="1">Multi-pass membrane protein</topology>
    </subcellularLocation>
</comment>
<dbReference type="PANTHER" id="PTHR43701">
    <property type="entry name" value="MEMBRANE TRANSPORTER PROTEIN MJ0441-RELATED"/>
    <property type="match status" value="1"/>
</dbReference>
<dbReference type="Proteomes" id="UP000284219">
    <property type="component" value="Unassembled WGS sequence"/>
</dbReference>
<keyword evidence="5 6" id="KW-0472">Membrane</keyword>
<reference evidence="7 8" key="1">
    <citation type="submission" date="2016-08" db="EMBL/GenBank/DDBJ databases">
        <title>Novel Firmicute Genomes.</title>
        <authorList>
            <person name="Poppleton D.I."/>
            <person name="Gribaldo S."/>
        </authorList>
    </citation>
    <scope>NUCLEOTIDE SEQUENCE [LARGE SCALE GENOMIC DNA]</scope>
    <source>
        <strain evidence="7 8">RAOx-1</strain>
    </source>
</reference>
<feature type="transmembrane region" description="Helical" evidence="6">
    <location>
        <begin position="179"/>
        <end position="200"/>
    </location>
</feature>
<dbReference type="AlphaFoldDB" id="A0A419SJ28"/>
<evidence type="ECO:0000256" key="2">
    <source>
        <dbReference type="ARBA" id="ARBA00009142"/>
    </source>
</evidence>
<organism evidence="7 8">
    <name type="scientific">Ammoniphilus oxalaticus</name>
    <dbReference type="NCBI Taxonomy" id="66863"/>
    <lineage>
        <taxon>Bacteria</taxon>
        <taxon>Bacillati</taxon>
        <taxon>Bacillota</taxon>
        <taxon>Bacilli</taxon>
        <taxon>Bacillales</taxon>
        <taxon>Paenibacillaceae</taxon>
        <taxon>Aneurinibacillus group</taxon>
        <taxon>Ammoniphilus</taxon>
    </lineage>
</organism>
<evidence type="ECO:0000256" key="5">
    <source>
        <dbReference type="ARBA" id="ARBA00023136"/>
    </source>
</evidence>
<evidence type="ECO:0000256" key="6">
    <source>
        <dbReference type="RuleBase" id="RU363041"/>
    </source>
</evidence>
<evidence type="ECO:0000313" key="8">
    <source>
        <dbReference type="Proteomes" id="UP000284219"/>
    </source>
</evidence>
<feature type="transmembrane region" description="Helical" evidence="6">
    <location>
        <begin position="108"/>
        <end position="129"/>
    </location>
</feature>
<evidence type="ECO:0000256" key="4">
    <source>
        <dbReference type="ARBA" id="ARBA00022989"/>
    </source>
</evidence>
<sequence length="263" mass="28025">MLLTFVLFLIGLTGSFLSGMLGMGGAIINFPMLLFIPPLIGLTSFTPHEVSGISMIQVLFTTLAGVLSYRNTTLSSRRLVLSMGIPCLIGSLLGGVGANIFSGEGINLVYLLLAITASILMFVPTKVGLDEEELSFSFSKWLAIILSFLVGIFSGIVGAGGAFILIPIMLTILKIPTRVTIASSLAIVFLSSIGGAIGKIVSGDVLFWPTLTVVVASVIGAPLGAFISRKIPTRRLRYMLAILILISSFKMAIDFFEHFLRFG</sequence>
<keyword evidence="6" id="KW-1003">Cell membrane</keyword>
<dbReference type="GO" id="GO:0005886">
    <property type="term" value="C:plasma membrane"/>
    <property type="evidence" value="ECO:0007669"/>
    <property type="project" value="UniProtKB-SubCell"/>
</dbReference>
<keyword evidence="8" id="KW-1185">Reference proteome</keyword>
<evidence type="ECO:0000256" key="1">
    <source>
        <dbReference type="ARBA" id="ARBA00004141"/>
    </source>
</evidence>
<dbReference type="InterPro" id="IPR051598">
    <property type="entry name" value="TSUP/Inactive_protease-like"/>
</dbReference>
<accession>A0A419SJ28</accession>
<gene>
    <name evidence="7" type="ORF">BEP19_06140</name>
</gene>
<evidence type="ECO:0000313" key="7">
    <source>
        <dbReference type="EMBL" id="RKD23995.1"/>
    </source>
</evidence>
<feature type="transmembrane region" description="Helical" evidence="6">
    <location>
        <begin position="141"/>
        <end position="167"/>
    </location>
</feature>
<keyword evidence="4 6" id="KW-1133">Transmembrane helix</keyword>
<protein>
    <recommendedName>
        <fullName evidence="6">Probable membrane transporter protein</fullName>
    </recommendedName>
</protein>
<keyword evidence="3 6" id="KW-0812">Transmembrane</keyword>
<dbReference type="EMBL" id="MCHY01000008">
    <property type="protein sequence ID" value="RKD23995.1"/>
    <property type="molecule type" value="Genomic_DNA"/>
</dbReference>
<feature type="transmembrane region" description="Helical" evidence="6">
    <location>
        <begin position="238"/>
        <end position="256"/>
    </location>
</feature>
<dbReference type="Pfam" id="PF01925">
    <property type="entry name" value="TauE"/>
    <property type="match status" value="1"/>
</dbReference>
<dbReference type="PANTHER" id="PTHR43701:SF13">
    <property type="entry name" value="MEMBRANE TRANSPORTER PROTEIN YRKJ-RELATED"/>
    <property type="match status" value="1"/>
</dbReference>
<name>A0A419SJ28_9BACL</name>
<feature type="transmembrane region" description="Helical" evidence="6">
    <location>
        <begin position="206"/>
        <end position="226"/>
    </location>
</feature>
<dbReference type="InterPro" id="IPR002781">
    <property type="entry name" value="TM_pro_TauE-like"/>
</dbReference>